<organism evidence="1 2">
    <name type="scientific">Scophthalmus maximus</name>
    <name type="common">Turbot</name>
    <name type="synonym">Psetta maxima</name>
    <dbReference type="NCBI Taxonomy" id="52904"/>
    <lineage>
        <taxon>Eukaryota</taxon>
        <taxon>Metazoa</taxon>
        <taxon>Chordata</taxon>
        <taxon>Craniata</taxon>
        <taxon>Vertebrata</taxon>
        <taxon>Euteleostomi</taxon>
        <taxon>Actinopterygii</taxon>
        <taxon>Neopterygii</taxon>
        <taxon>Teleostei</taxon>
        <taxon>Neoteleostei</taxon>
        <taxon>Acanthomorphata</taxon>
        <taxon>Carangaria</taxon>
        <taxon>Pleuronectiformes</taxon>
        <taxon>Pleuronectoidei</taxon>
        <taxon>Scophthalmidae</taxon>
        <taxon>Scophthalmus</taxon>
    </lineage>
</organism>
<dbReference type="EMBL" id="VEVO01000006">
    <property type="protein sequence ID" value="KAF0041418.1"/>
    <property type="molecule type" value="Genomic_DNA"/>
</dbReference>
<evidence type="ECO:0000313" key="1">
    <source>
        <dbReference type="EMBL" id="KAF0041418.1"/>
    </source>
</evidence>
<dbReference type="Proteomes" id="UP000438429">
    <property type="component" value="Unassembled WGS sequence"/>
</dbReference>
<gene>
    <name evidence="1" type="ORF">F2P81_007316</name>
</gene>
<protein>
    <submittedName>
        <fullName evidence="1">Uncharacterized protein</fullName>
    </submittedName>
</protein>
<accession>A0A6A4TAH5</accession>
<comment type="caution">
    <text evidence="1">The sequence shown here is derived from an EMBL/GenBank/DDBJ whole genome shotgun (WGS) entry which is preliminary data.</text>
</comment>
<evidence type="ECO:0000313" key="2">
    <source>
        <dbReference type="Proteomes" id="UP000438429"/>
    </source>
</evidence>
<name>A0A6A4TAH5_SCOMX</name>
<proteinExistence type="predicted"/>
<sequence>MTVKIVLKWMRVNSVPSESTTSTWQTKMTIQFDSMKLHGFCHTDPAVAHVASERDVKERQFPLRTSKHFNNVKQSLHLMQELQS</sequence>
<reference evidence="1 2" key="1">
    <citation type="submission" date="2019-06" db="EMBL/GenBank/DDBJ databases">
        <title>Draft genomes of female and male turbot (Scophthalmus maximus).</title>
        <authorList>
            <person name="Xu H."/>
            <person name="Xu X.-W."/>
            <person name="Shao C."/>
            <person name="Chen S."/>
        </authorList>
    </citation>
    <scope>NUCLEOTIDE SEQUENCE [LARGE SCALE GENOMIC DNA]</scope>
    <source>
        <strain evidence="1">Ysfricsl-2016a</strain>
        <tissue evidence="1">Blood</tissue>
    </source>
</reference>
<dbReference type="AlphaFoldDB" id="A0A6A4TAH5"/>